<feature type="transmembrane region" description="Helical" evidence="16">
    <location>
        <begin position="44"/>
        <end position="65"/>
    </location>
</feature>
<dbReference type="STRING" id="1798540.A3B74_04025"/>
<evidence type="ECO:0000256" key="11">
    <source>
        <dbReference type="ARBA" id="ARBA00038053"/>
    </source>
</evidence>
<comment type="catalytic activity">
    <reaction evidence="15">
        <text>[GlcNAc-(1-&gt;4)-Mur2Ac(oyl-L-Ala-gamma-D-Glu-L-Lys-D-Ala-D-Ala)](n)-di-trans,octa-cis-undecaprenyl diphosphate + beta-D-GlcNAc-(1-&gt;4)-Mur2Ac(oyl-L-Ala-gamma-D-Glu-L-Lys-D-Ala-D-Ala)-di-trans,octa-cis-undecaprenyl diphosphate = [GlcNAc-(1-&gt;4)-Mur2Ac(oyl-L-Ala-gamma-D-Glu-L-Lys-D-Ala-D-Ala)](n+1)-di-trans,octa-cis-undecaprenyl diphosphate + di-trans,octa-cis-undecaprenyl diphosphate + H(+)</text>
        <dbReference type="Rhea" id="RHEA:23708"/>
        <dbReference type="Rhea" id="RHEA-COMP:9602"/>
        <dbReference type="Rhea" id="RHEA-COMP:9603"/>
        <dbReference type="ChEBI" id="CHEBI:15378"/>
        <dbReference type="ChEBI" id="CHEBI:58405"/>
        <dbReference type="ChEBI" id="CHEBI:60033"/>
        <dbReference type="ChEBI" id="CHEBI:78435"/>
        <dbReference type="EC" id="2.4.99.28"/>
    </reaction>
</comment>
<evidence type="ECO:0000256" key="7">
    <source>
        <dbReference type="ARBA" id="ARBA00022989"/>
    </source>
</evidence>
<feature type="transmembrane region" description="Helical" evidence="16">
    <location>
        <begin position="140"/>
        <end position="157"/>
    </location>
</feature>
<dbReference type="GO" id="GO:0008360">
    <property type="term" value="P:regulation of cell shape"/>
    <property type="evidence" value="ECO:0007669"/>
    <property type="project" value="UniProtKB-KW"/>
</dbReference>
<comment type="subcellular location">
    <subcellularLocation>
        <location evidence="1">Membrane</location>
        <topology evidence="1">Multi-pass membrane protein</topology>
    </subcellularLocation>
</comment>
<proteinExistence type="inferred from homology"/>
<feature type="transmembrane region" description="Helical" evidence="16">
    <location>
        <begin position="163"/>
        <end position="179"/>
    </location>
</feature>
<comment type="similarity">
    <text evidence="11">Belongs to the SEDS family. FtsW subfamily.</text>
</comment>
<keyword evidence="8 16" id="KW-0472">Membrane</keyword>
<keyword evidence="7 16" id="KW-1133">Transmembrane helix</keyword>
<dbReference type="AlphaFoldDB" id="A0A1G2AQ50"/>
<dbReference type="GO" id="GO:0015648">
    <property type="term" value="F:lipid-linked peptidoglycan transporter activity"/>
    <property type="evidence" value="ECO:0007669"/>
    <property type="project" value="TreeGrafter"/>
</dbReference>
<feature type="transmembrane region" description="Helical" evidence="16">
    <location>
        <begin position="77"/>
        <end position="97"/>
    </location>
</feature>
<evidence type="ECO:0000256" key="15">
    <source>
        <dbReference type="ARBA" id="ARBA00049902"/>
    </source>
</evidence>
<keyword evidence="4 16" id="KW-0812">Transmembrane</keyword>
<dbReference type="PANTHER" id="PTHR30474">
    <property type="entry name" value="CELL CYCLE PROTEIN"/>
    <property type="match status" value="1"/>
</dbReference>
<comment type="caution">
    <text evidence="17">The sequence shown here is derived from an EMBL/GenBank/DDBJ whole genome shotgun (WGS) entry which is preliminary data.</text>
</comment>
<evidence type="ECO:0000256" key="10">
    <source>
        <dbReference type="ARBA" id="ARBA00033270"/>
    </source>
</evidence>
<dbReference type="GO" id="GO:0008955">
    <property type="term" value="F:peptidoglycan glycosyltransferase activity"/>
    <property type="evidence" value="ECO:0007669"/>
    <property type="project" value="UniProtKB-EC"/>
</dbReference>
<evidence type="ECO:0000256" key="6">
    <source>
        <dbReference type="ARBA" id="ARBA00022984"/>
    </source>
</evidence>
<feature type="transmembrane region" description="Helical" evidence="16">
    <location>
        <begin position="186"/>
        <end position="203"/>
    </location>
</feature>
<accession>A0A1G2AQ50</accession>
<dbReference type="EMBL" id="MHKB01000011">
    <property type="protein sequence ID" value="OGY79024.1"/>
    <property type="molecule type" value="Genomic_DNA"/>
</dbReference>
<dbReference type="PANTHER" id="PTHR30474:SF2">
    <property type="entry name" value="PEPTIDOGLYCAN GLYCOSYLTRANSFERASE FTSW-RELATED"/>
    <property type="match status" value="1"/>
</dbReference>
<dbReference type="GO" id="GO:0051301">
    <property type="term" value="P:cell division"/>
    <property type="evidence" value="ECO:0007669"/>
    <property type="project" value="InterPro"/>
</dbReference>
<keyword evidence="5" id="KW-0133">Cell shape</keyword>
<feature type="transmembrane region" description="Helical" evidence="16">
    <location>
        <begin position="334"/>
        <end position="356"/>
    </location>
</feature>
<reference evidence="17 18" key="1">
    <citation type="journal article" date="2016" name="Nat. Commun.">
        <title>Thousands of microbial genomes shed light on interconnected biogeochemical processes in an aquifer system.</title>
        <authorList>
            <person name="Anantharaman K."/>
            <person name="Brown C.T."/>
            <person name="Hug L.A."/>
            <person name="Sharon I."/>
            <person name="Castelle C.J."/>
            <person name="Probst A.J."/>
            <person name="Thomas B.C."/>
            <person name="Singh A."/>
            <person name="Wilkins M.J."/>
            <person name="Karaoz U."/>
            <person name="Brodie E.L."/>
            <person name="Williams K.H."/>
            <person name="Hubbard S.S."/>
            <person name="Banfield J.F."/>
        </authorList>
    </citation>
    <scope>NUCLEOTIDE SEQUENCE [LARGE SCALE GENOMIC DNA]</scope>
</reference>
<dbReference type="InterPro" id="IPR001182">
    <property type="entry name" value="FtsW/RodA"/>
</dbReference>
<evidence type="ECO:0000256" key="3">
    <source>
        <dbReference type="ARBA" id="ARBA00022679"/>
    </source>
</evidence>
<evidence type="ECO:0000256" key="9">
    <source>
        <dbReference type="ARBA" id="ARBA00032370"/>
    </source>
</evidence>
<dbReference type="Proteomes" id="UP000177165">
    <property type="component" value="Unassembled WGS sequence"/>
</dbReference>
<evidence type="ECO:0000313" key="18">
    <source>
        <dbReference type="Proteomes" id="UP000177165"/>
    </source>
</evidence>
<evidence type="ECO:0000256" key="12">
    <source>
        <dbReference type="ARBA" id="ARBA00041185"/>
    </source>
</evidence>
<evidence type="ECO:0000256" key="5">
    <source>
        <dbReference type="ARBA" id="ARBA00022960"/>
    </source>
</evidence>
<evidence type="ECO:0000256" key="2">
    <source>
        <dbReference type="ARBA" id="ARBA00022676"/>
    </source>
</evidence>
<evidence type="ECO:0000256" key="4">
    <source>
        <dbReference type="ARBA" id="ARBA00022692"/>
    </source>
</evidence>
<dbReference type="GO" id="GO:0032153">
    <property type="term" value="C:cell division site"/>
    <property type="evidence" value="ECO:0007669"/>
    <property type="project" value="TreeGrafter"/>
</dbReference>
<protein>
    <recommendedName>
        <fullName evidence="12">Probable peptidoglycan glycosyltransferase FtsW</fullName>
        <ecNumber evidence="14">2.4.99.28</ecNumber>
    </recommendedName>
    <alternativeName>
        <fullName evidence="13">Cell division protein FtsW</fullName>
    </alternativeName>
    <alternativeName>
        <fullName evidence="10">Cell wall polymerase</fullName>
    </alternativeName>
    <alternativeName>
        <fullName evidence="9">Peptidoglycan polymerase</fullName>
    </alternativeName>
</protein>
<evidence type="ECO:0000256" key="14">
    <source>
        <dbReference type="ARBA" id="ARBA00044770"/>
    </source>
</evidence>
<feature type="transmembrane region" description="Helical" evidence="16">
    <location>
        <begin position="272"/>
        <end position="294"/>
    </location>
</feature>
<feature type="transmembrane region" description="Helical" evidence="16">
    <location>
        <begin position="109"/>
        <end position="128"/>
    </location>
</feature>
<dbReference type="GO" id="GO:0009252">
    <property type="term" value="P:peptidoglycan biosynthetic process"/>
    <property type="evidence" value="ECO:0007669"/>
    <property type="project" value="UniProtKB-KW"/>
</dbReference>
<evidence type="ECO:0000256" key="1">
    <source>
        <dbReference type="ARBA" id="ARBA00004141"/>
    </source>
</evidence>
<dbReference type="GO" id="GO:0005886">
    <property type="term" value="C:plasma membrane"/>
    <property type="evidence" value="ECO:0007669"/>
    <property type="project" value="TreeGrafter"/>
</dbReference>
<keyword evidence="2" id="KW-0328">Glycosyltransferase</keyword>
<dbReference type="Pfam" id="PF01098">
    <property type="entry name" value="FTSW_RODA_SPOVE"/>
    <property type="match status" value="1"/>
</dbReference>
<evidence type="ECO:0000256" key="16">
    <source>
        <dbReference type="SAM" id="Phobius"/>
    </source>
</evidence>
<dbReference type="PROSITE" id="PS00428">
    <property type="entry name" value="FTSW_RODA_SPOVE"/>
    <property type="match status" value="1"/>
</dbReference>
<sequence length="367" mass="41115">MSWRQYIAFLKAWDRRTLLCIVLLILLSLATIYSIGLHAEVPTIAKFKTQLIALGIGIVCVLIASRLDYRMWYHLSWVILLLGVLILILVLLFGTTIHGTTGWIDLKWFIFQPVEIAKIMFILNLAAWITKYGNDTPFKALLGSGLITLLYTALVLLQPDFGSAALFVIVWTLAFLFIRIEFKARLIIILLLCIIPFITWFFLEDYQQNRIILLLNPQKDALGKGYNVIQSMISVGSGKLLGRGLGLGPQSQLKFLPEKETDFIFAVIAEELGFVGASVVLSGFLLLFFSLFRYIVKLKDTFGRWILLLSVLLLGVQMFINVGMNIGIMPITGIPLPFISAGGSSLVANLLLIGLIQSIIIRHKKQV</sequence>
<evidence type="ECO:0000313" key="17">
    <source>
        <dbReference type="EMBL" id="OGY79024.1"/>
    </source>
</evidence>
<dbReference type="InterPro" id="IPR018365">
    <property type="entry name" value="Cell_cycle_FtsW-rel_CS"/>
</dbReference>
<keyword evidence="6" id="KW-0573">Peptidoglycan synthesis</keyword>
<name>A0A1G2AQ50_9BACT</name>
<feature type="transmembrane region" description="Helical" evidence="16">
    <location>
        <begin position="306"/>
        <end position="328"/>
    </location>
</feature>
<gene>
    <name evidence="17" type="ORF">A3B74_04025</name>
</gene>
<keyword evidence="3" id="KW-0808">Transferase</keyword>
<evidence type="ECO:0000256" key="8">
    <source>
        <dbReference type="ARBA" id="ARBA00023136"/>
    </source>
</evidence>
<organism evidence="17 18">
    <name type="scientific">Candidatus Kerfeldbacteria bacterium RIFCSPHIGHO2_02_FULL_42_14</name>
    <dbReference type="NCBI Taxonomy" id="1798540"/>
    <lineage>
        <taxon>Bacteria</taxon>
        <taxon>Candidatus Kerfeldiibacteriota</taxon>
    </lineage>
</organism>
<evidence type="ECO:0000256" key="13">
    <source>
        <dbReference type="ARBA" id="ARBA00041418"/>
    </source>
</evidence>
<dbReference type="EC" id="2.4.99.28" evidence="14"/>